<comment type="caution">
    <text evidence="1">The sequence shown here is derived from an EMBL/GenBank/DDBJ whole genome shotgun (WGS) entry which is preliminary data.</text>
</comment>
<reference evidence="1" key="1">
    <citation type="submission" date="2022-08" db="EMBL/GenBank/DDBJ databases">
        <title>Draft genome sequence of Microbacterium arabinogalactanolyticum JCM 9171.</title>
        <authorList>
            <person name="Fujita K."/>
            <person name="Ishiwata A."/>
            <person name="Fushinobu S."/>
        </authorList>
    </citation>
    <scope>NUCLEOTIDE SEQUENCE</scope>
    <source>
        <strain evidence="1">JCM 9171</strain>
    </source>
</reference>
<dbReference type="Proteomes" id="UP001165068">
    <property type="component" value="Unassembled WGS sequence"/>
</dbReference>
<protein>
    <submittedName>
        <fullName evidence="1">Uncharacterized protein</fullName>
    </submittedName>
</protein>
<evidence type="ECO:0000313" key="1">
    <source>
        <dbReference type="EMBL" id="GLC84032.1"/>
    </source>
</evidence>
<gene>
    <name evidence="1" type="ORF">MIAR_06200</name>
</gene>
<accession>A0ABQ5NEH5</accession>
<organism evidence="1 2">
    <name type="scientific">Microbacterium arabinogalactanolyticum</name>
    <dbReference type="NCBI Taxonomy" id="69365"/>
    <lineage>
        <taxon>Bacteria</taxon>
        <taxon>Bacillati</taxon>
        <taxon>Actinomycetota</taxon>
        <taxon>Actinomycetes</taxon>
        <taxon>Micrococcales</taxon>
        <taxon>Microbacteriaceae</taxon>
        <taxon>Microbacterium</taxon>
    </lineage>
</organism>
<evidence type="ECO:0000313" key="2">
    <source>
        <dbReference type="Proteomes" id="UP001165068"/>
    </source>
</evidence>
<sequence length="65" mass="7075">MRTDDVAVGGYPVPGGSAVVVDLSTHEEKTDDRLPGSRRRFVRAPASARAGCTDRIRIDCRTGFR</sequence>
<proteinExistence type="predicted"/>
<dbReference type="EMBL" id="BRZC01000003">
    <property type="protein sequence ID" value="GLC84032.1"/>
    <property type="molecule type" value="Genomic_DNA"/>
</dbReference>
<keyword evidence="2" id="KW-1185">Reference proteome</keyword>
<name>A0ABQ5NEH5_9MICO</name>